<dbReference type="InterPro" id="IPR012134">
    <property type="entry name" value="Glu-5-SA_DH"/>
</dbReference>
<evidence type="ECO:0000256" key="7">
    <source>
        <dbReference type="HAMAP-Rule" id="MF_00412"/>
    </source>
</evidence>
<dbReference type="PANTHER" id="PTHR11063">
    <property type="entry name" value="GLUTAMATE SEMIALDEHYDE DEHYDROGENASE"/>
    <property type="match status" value="1"/>
</dbReference>
<dbReference type="EC" id="1.2.1.41" evidence="7"/>
<dbReference type="InterPro" id="IPR016163">
    <property type="entry name" value="Ald_DH_C"/>
</dbReference>
<keyword evidence="5 7" id="KW-0560">Oxidoreductase</keyword>
<feature type="domain" description="Aldehyde dehydrogenase" evidence="8">
    <location>
        <begin position="6"/>
        <end position="286"/>
    </location>
</feature>
<dbReference type="RefSeq" id="WP_274151264.1">
    <property type="nucleotide sequence ID" value="NZ_CP117811.1"/>
</dbReference>
<dbReference type="Proteomes" id="UP001214250">
    <property type="component" value="Chromosome 1"/>
</dbReference>
<keyword evidence="4 7" id="KW-0521">NADP</keyword>
<evidence type="ECO:0000313" key="10">
    <source>
        <dbReference type="Proteomes" id="UP001214250"/>
    </source>
</evidence>
<dbReference type="PIRSF" id="PIRSF000151">
    <property type="entry name" value="GPR"/>
    <property type="match status" value="1"/>
</dbReference>
<reference evidence="9 10" key="1">
    <citation type="submission" date="2023-02" db="EMBL/GenBank/DDBJ databases">
        <title>Genome sequence of Lentisphaera profundi SAORIC-696.</title>
        <authorList>
            <person name="Kim e."/>
            <person name="Cho J.-C."/>
            <person name="Choi A."/>
            <person name="Kang I."/>
        </authorList>
    </citation>
    <scope>NUCLEOTIDE SEQUENCE [LARGE SCALE GENOMIC DNA]</scope>
    <source>
        <strain evidence="9 10">SAORIC-696</strain>
    </source>
</reference>
<evidence type="ECO:0000313" key="9">
    <source>
        <dbReference type="EMBL" id="WDE97089.1"/>
    </source>
</evidence>
<organism evidence="9 10">
    <name type="scientific">Lentisphaera profundi</name>
    <dbReference type="NCBI Taxonomy" id="1658616"/>
    <lineage>
        <taxon>Bacteria</taxon>
        <taxon>Pseudomonadati</taxon>
        <taxon>Lentisphaerota</taxon>
        <taxon>Lentisphaeria</taxon>
        <taxon>Lentisphaerales</taxon>
        <taxon>Lentisphaeraceae</taxon>
        <taxon>Lentisphaera</taxon>
    </lineage>
</organism>
<comment type="pathway">
    <text evidence="1 7">Amino-acid biosynthesis; L-proline biosynthesis; L-glutamate 5-semialdehyde from L-glutamate: step 2/2.</text>
</comment>
<dbReference type="Gene3D" id="3.40.605.10">
    <property type="entry name" value="Aldehyde Dehydrogenase, Chain A, domain 1"/>
    <property type="match status" value="1"/>
</dbReference>
<dbReference type="PANTHER" id="PTHR11063:SF8">
    <property type="entry name" value="DELTA-1-PYRROLINE-5-CARBOXYLATE SYNTHASE"/>
    <property type="match status" value="1"/>
</dbReference>
<comment type="subcellular location">
    <subcellularLocation>
        <location evidence="7">Cytoplasm</location>
    </subcellularLocation>
</comment>
<keyword evidence="3 7" id="KW-0641">Proline biosynthesis</keyword>
<evidence type="ECO:0000256" key="2">
    <source>
        <dbReference type="ARBA" id="ARBA00022605"/>
    </source>
</evidence>
<evidence type="ECO:0000256" key="6">
    <source>
        <dbReference type="ARBA" id="ARBA00049024"/>
    </source>
</evidence>
<evidence type="ECO:0000256" key="4">
    <source>
        <dbReference type="ARBA" id="ARBA00022857"/>
    </source>
</evidence>
<keyword evidence="7" id="KW-0963">Cytoplasm</keyword>
<dbReference type="PROSITE" id="PS01223">
    <property type="entry name" value="PROA"/>
    <property type="match status" value="1"/>
</dbReference>
<evidence type="ECO:0000256" key="5">
    <source>
        <dbReference type="ARBA" id="ARBA00023002"/>
    </source>
</evidence>
<dbReference type="SUPFAM" id="SSF53720">
    <property type="entry name" value="ALDH-like"/>
    <property type="match status" value="1"/>
</dbReference>
<dbReference type="HAMAP" id="MF_00412">
    <property type="entry name" value="ProA"/>
    <property type="match status" value="1"/>
</dbReference>
<protein>
    <recommendedName>
        <fullName evidence="7">Gamma-glutamyl phosphate reductase</fullName>
        <shortName evidence="7">GPR</shortName>
        <ecNumber evidence="7">1.2.1.41</ecNumber>
    </recommendedName>
    <alternativeName>
        <fullName evidence="7">Glutamate-5-semialdehyde dehydrogenase</fullName>
    </alternativeName>
    <alternativeName>
        <fullName evidence="7">Glutamyl-gamma-semialdehyde dehydrogenase</fullName>
        <shortName evidence="7">GSA dehydrogenase</shortName>
    </alternativeName>
</protein>
<gene>
    <name evidence="7" type="primary">proA</name>
    <name evidence="9" type="ORF">PQO03_03850</name>
</gene>
<accession>A0ABY7VWH9</accession>
<feature type="domain" description="Aldehyde dehydrogenase" evidence="8">
    <location>
        <begin position="318"/>
        <end position="380"/>
    </location>
</feature>
<comment type="similarity">
    <text evidence="7">Belongs to the gamma-glutamyl phosphate reductase family.</text>
</comment>
<dbReference type="Pfam" id="PF00171">
    <property type="entry name" value="Aldedh"/>
    <property type="match status" value="2"/>
</dbReference>
<proteinExistence type="inferred from homology"/>
<evidence type="ECO:0000259" key="8">
    <source>
        <dbReference type="Pfam" id="PF00171"/>
    </source>
</evidence>
<dbReference type="InterPro" id="IPR015590">
    <property type="entry name" value="Aldehyde_DH_dom"/>
</dbReference>
<dbReference type="Gene3D" id="3.40.309.10">
    <property type="entry name" value="Aldehyde Dehydrogenase, Chain A, domain 2"/>
    <property type="match status" value="1"/>
</dbReference>
<dbReference type="InterPro" id="IPR000965">
    <property type="entry name" value="GPR_dom"/>
</dbReference>
<comment type="function">
    <text evidence="7">Catalyzes the NADPH-dependent reduction of L-glutamate 5-phosphate into L-glutamate 5-semialdehyde and phosphate. The product spontaneously undergoes cyclization to form 1-pyrroline-5-carboxylate.</text>
</comment>
<dbReference type="InterPro" id="IPR016162">
    <property type="entry name" value="Ald_DH_N"/>
</dbReference>
<evidence type="ECO:0000256" key="3">
    <source>
        <dbReference type="ARBA" id="ARBA00022650"/>
    </source>
</evidence>
<dbReference type="NCBIfam" id="NF001221">
    <property type="entry name" value="PRK00197.1"/>
    <property type="match status" value="1"/>
</dbReference>
<keyword evidence="2 7" id="KW-0028">Amino-acid biosynthesis</keyword>
<evidence type="ECO:0000256" key="1">
    <source>
        <dbReference type="ARBA" id="ARBA00004985"/>
    </source>
</evidence>
<dbReference type="GO" id="GO:0004350">
    <property type="term" value="F:glutamate-5-semialdehyde dehydrogenase activity"/>
    <property type="evidence" value="ECO:0007669"/>
    <property type="project" value="UniProtKB-EC"/>
</dbReference>
<sequence length="418" mass="45790">MNYQAELEIMGKRAKKASLALSILSCRVKNRALEAMGGALEKQTEEILKANEIDLQNGRDADMSESLLDRLTLTPERIKDIAKGLIGVASLTDPVGRNESTFHRPNGLVIEKIKVPIGVIGIIFEARPNVTADAAGLCLKSGNASILRGGREALNSSKAIAKVLYDAGIENGLPEHFMQVIPWTDREAVNIMLKLNKYIHLIIPRGGEGLIEAVMRESTIPVIKNYKGVCHIYVDKDADLELAEKIVVNAKCQRPSVCNSAEAVIVHSAIAAEFIPKVYKALHEANCEVRADEPFRRYAPESTILQESDRGEEFLDYIISATVVDSLDEAIDYINEYSSGHSESIVSTNKESCRRFQMEIDSAAVYSNSSTRFTDGAEFGMGAEIGISTDKLHARGPMGLEELTTYKYIINGSGQLKG</sequence>
<dbReference type="InterPro" id="IPR020593">
    <property type="entry name" value="G-glutamylP_reductase_CS"/>
</dbReference>
<dbReference type="NCBIfam" id="TIGR00407">
    <property type="entry name" value="proA"/>
    <property type="match status" value="1"/>
</dbReference>
<dbReference type="EMBL" id="CP117811">
    <property type="protein sequence ID" value="WDE97089.1"/>
    <property type="molecule type" value="Genomic_DNA"/>
</dbReference>
<name>A0ABY7VWH9_9BACT</name>
<dbReference type="CDD" id="cd07079">
    <property type="entry name" value="ALDH_F18-19_ProA-GPR"/>
    <property type="match status" value="1"/>
</dbReference>
<dbReference type="InterPro" id="IPR016161">
    <property type="entry name" value="Ald_DH/histidinol_DH"/>
</dbReference>
<comment type="catalytic activity">
    <reaction evidence="6 7">
        <text>L-glutamate 5-semialdehyde + phosphate + NADP(+) = L-glutamyl 5-phosphate + NADPH + H(+)</text>
        <dbReference type="Rhea" id="RHEA:19541"/>
        <dbReference type="ChEBI" id="CHEBI:15378"/>
        <dbReference type="ChEBI" id="CHEBI:43474"/>
        <dbReference type="ChEBI" id="CHEBI:57783"/>
        <dbReference type="ChEBI" id="CHEBI:58066"/>
        <dbReference type="ChEBI" id="CHEBI:58274"/>
        <dbReference type="ChEBI" id="CHEBI:58349"/>
        <dbReference type="EC" id="1.2.1.41"/>
    </reaction>
</comment>
<keyword evidence="10" id="KW-1185">Reference proteome</keyword>